<evidence type="ECO:0000259" key="13">
    <source>
        <dbReference type="PROSITE" id="PS50109"/>
    </source>
</evidence>
<evidence type="ECO:0000313" key="16">
    <source>
        <dbReference type="Proteomes" id="UP001552521"/>
    </source>
</evidence>
<evidence type="ECO:0000256" key="11">
    <source>
        <dbReference type="SAM" id="MobiDB-lite"/>
    </source>
</evidence>
<reference evidence="15 16" key="1">
    <citation type="submission" date="2024-06" db="EMBL/GenBank/DDBJ databases">
        <title>The Natural Products Discovery Center: Release of the First 8490 Sequenced Strains for Exploring Actinobacteria Biosynthetic Diversity.</title>
        <authorList>
            <person name="Kalkreuter E."/>
            <person name="Kautsar S.A."/>
            <person name="Yang D."/>
            <person name="Bader C.D."/>
            <person name="Teijaro C.N."/>
            <person name="Fluegel L."/>
            <person name="Davis C.M."/>
            <person name="Simpson J.R."/>
            <person name="Lauterbach L."/>
            <person name="Steele A.D."/>
            <person name="Gui C."/>
            <person name="Meng S."/>
            <person name="Li G."/>
            <person name="Viehrig K."/>
            <person name="Ye F."/>
            <person name="Su P."/>
            <person name="Kiefer A.F."/>
            <person name="Nichols A."/>
            <person name="Cepeda A.J."/>
            <person name="Yan W."/>
            <person name="Fan B."/>
            <person name="Jiang Y."/>
            <person name="Adhikari A."/>
            <person name="Zheng C.-J."/>
            <person name="Schuster L."/>
            <person name="Cowan T.M."/>
            <person name="Smanski M.J."/>
            <person name="Chevrette M.G."/>
            <person name="De Carvalho L.P.S."/>
            <person name="Shen B."/>
        </authorList>
    </citation>
    <scope>NUCLEOTIDE SEQUENCE [LARGE SCALE GENOMIC DNA]</scope>
    <source>
        <strain evidence="15 16">NPDC049344</strain>
    </source>
</reference>
<dbReference type="PANTHER" id="PTHR45436:SF5">
    <property type="entry name" value="SENSOR HISTIDINE KINASE TRCS"/>
    <property type="match status" value="1"/>
</dbReference>
<protein>
    <recommendedName>
        <fullName evidence="3">histidine kinase</fullName>
        <ecNumber evidence="3">2.7.13.3</ecNumber>
    </recommendedName>
</protein>
<dbReference type="Pfam" id="PF00672">
    <property type="entry name" value="HAMP"/>
    <property type="match status" value="1"/>
</dbReference>
<dbReference type="InterPro" id="IPR005467">
    <property type="entry name" value="His_kinase_dom"/>
</dbReference>
<evidence type="ECO:0000256" key="5">
    <source>
        <dbReference type="ARBA" id="ARBA00022679"/>
    </source>
</evidence>
<dbReference type="SUPFAM" id="SSF55874">
    <property type="entry name" value="ATPase domain of HSP90 chaperone/DNA topoisomerase II/histidine kinase"/>
    <property type="match status" value="1"/>
</dbReference>
<feature type="domain" description="Histidine kinase" evidence="13">
    <location>
        <begin position="250"/>
        <end position="470"/>
    </location>
</feature>
<dbReference type="Pfam" id="PF02518">
    <property type="entry name" value="HATPase_c"/>
    <property type="match status" value="1"/>
</dbReference>
<sequence>MTRRLRLSYLTLVVLVLLSLEIPLGIVYGGAERQRVVRTAEDEAEALAAYARLSLRSDQSAALARRVIHCAERIDGEVFVLDRDGRVRAASRPMSDREARDMLGRRHVRAALGGRAATDVRTGGYGRVEVLAAAAPVTAGASRSGAVHLTLPTEVVSQRVHRVWLTLAVAGLLVLTAFAGLGLAVARWTGRPIMELEAVTARLARGDLSVRATLATATGPPEVRRLAGTFNDTAARLEHVMRSQRAFAGEASHQLKTPLAALRLRLDNLEPGIAPGSRANLAAAMTETERLARMVETLLAMARLEEHATGREPVALDRCARERAATWRPLFASRGCRLTLGGERVGHALAVPGAVEQILDNLLSNALRVSGPGTEVRLETRLVRASRRASREARSPWAELHVIDEGPGLPPEQRARAFDRFWRAPGAAAGGSGLGLALVQRLAVAGGGRATLEEAPHGGLDAVVRLPAVPPRPAAPPPRPVDGPRAPWKPRRMADAARARLRTRPGGGRLGRGAPPPVPGPADSPQQPTSTRARGGAGPTRT</sequence>
<keyword evidence="10 12" id="KW-0472">Membrane</keyword>
<organism evidence="15 16">
    <name type="scientific">Streptomyces kurssanovii</name>
    <dbReference type="NCBI Taxonomy" id="67312"/>
    <lineage>
        <taxon>Bacteria</taxon>
        <taxon>Bacillati</taxon>
        <taxon>Actinomycetota</taxon>
        <taxon>Actinomycetes</taxon>
        <taxon>Kitasatosporales</taxon>
        <taxon>Streptomycetaceae</taxon>
        <taxon>Streptomyces</taxon>
    </lineage>
</organism>
<comment type="catalytic activity">
    <reaction evidence="1">
        <text>ATP + protein L-histidine = ADP + protein N-phospho-L-histidine.</text>
        <dbReference type="EC" id="2.7.13.3"/>
    </reaction>
</comment>
<evidence type="ECO:0000259" key="14">
    <source>
        <dbReference type="PROSITE" id="PS50885"/>
    </source>
</evidence>
<evidence type="ECO:0000256" key="4">
    <source>
        <dbReference type="ARBA" id="ARBA00022553"/>
    </source>
</evidence>
<dbReference type="EC" id="2.7.13.3" evidence="3"/>
<dbReference type="GO" id="GO:0016301">
    <property type="term" value="F:kinase activity"/>
    <property type="evidence" value="ECO:0007669"/>
    <property type="project" value="UniProtKB-KW"/>
</dbReference>
<keyword evidence="16" id="KW-1185">Reference proteome</keyword>
<dbReference type="Gene3D" id="3.30.565.10">
    <property type="entry name" value="Histidine kinase-like ATPase, C-terminal domain"/>
    <property type="match status" value="1"/>
</dbReference>
<evidence type="ECO:0000256" key="12">
    <source>
        <dbReference type="SAM" id="Phobius"/>
    </source>
</evidence>
<dbReference type="InterPro" id="IPR003660">
    <property type="entry name" value="HAMP_dom"/>
</dbReference>
<dbReference type="Proteomes" id="UP001552521">
    <property type="component" value="Unassembled WGS sequence"/>
</dbReference>
<dbReference type="InterPro" id="IPR036097">
    <property type="entry name" value="HisK_dim/P_sf"/>
</dbReference>
<keyword evidence="6 12" id="KW-0812">Transmembrane</keyword>
<feature type="compositionally biased region" description="Pro residues" evidence="11">
    <location>
        <begin position="468"/>
        <end position="481"/>
    </location>
</feature>
<feature type="domain" description="HAMP" evidence="14">
    <location>
        <begin position="187"/>
        <end position="242"/>
    </location>
</feature>
<dbReference type="CDD" id="cd00082">
    <property type="entry name" value="HisKA"/>
    <property type="match status" value="1"/>
</dbReference>
<dbReference type="SUPFAM" id="SSF158472">
    <property type="entry name" value="HAMP domain-like"/>
    <property type="match status" value="1"/>
</dbReference>
<proteinExistence type="predicted"/>
<dbReference type="SMART" id="SM00304">
    <property type="entry name" value="HAMP"/>
    <property type="match status" value="1"/>
</dbReference>
<keyword evidence="9" id="KW-0902">Two-component regulatory system</keyword>
<evidence type="ECO:0000256" key="10">
    <source>
        <dbReference type="ARBA" id="ARBA00023136"/>
    </source>
</evidence>
<evidence type="ECO:0000313" key="15">
    <source>
        <dbReference type="EMBL" id="MEV4682928.1"/>
    </source>
</evidence>
<dbReference type="RefSeq" id="WP_364595611.1">
    <property type="nucleotide sequence ID" value="NZ_JBFAQK010000025.1"/>
</dbReference>
<dbReference type="Gene3D" id="1.10.287.130">
    <property type="match status" value="1"/>
</dbReference>
<feature type="transmembrane region" description="Helical" evidence="12">
    <location>
        <begin position="163"/>
        <end position="186"/>
    </location>
</feature>
<dbReference type="CDD" id="cd06225">
    <property type="entry name" value="HAMP"/>
    <property type="match status" value="1"/>
</dbReference>
<keyword evidence="4" id="KW-0597">Phosphoprotein</keyword>
<dbReference type="PROSITE" id="PS50109">
    <property type="entry name" value="HIS_KIN"/>
    <property type="match status" value="1"/>
</dbReference>
<dbReference type="InterPro" id="IPR004358">
    <property type="entry name" value="Sig_transdc_His_kin-like_C"/>
</dbReference>
<accession>A0ABV3HWF5</accession>
<dbReference type="PRINTS" id="PR00344">
    <property type="entry name" value="BCTRLSENSOR"/>
</dbReference>
<dbReference type="SMART" id="SM00387">
    <property type="entry name" value="HATPase_c"/>
    <property type="match status" value="1"/>
</dbReference>
<dbReference type="InterPro" id="IPR050428">
    <property type="entry name" value="TCS_sensor_his_kinase"/>
</dbReference>
<dbReference type="SUPFAM" id="SSF47384">
    <property type="entry name" value="Homodimeric domain of signal transducing histidine kinase"/>
    <property type="match status" value="1"/>
</dbReference>
<dbReference type="EMBL" id="JBFAQK010000025">
    <property type="protein sequence ID" value="MEV4682928.1"/>
    <property type="molecule type" value="Genomic_DNA"/>
</dbReference>
<keyword evidence="5" id="KW-0808">Transferase</keyword>
<feature type="region of interest" description="Disordered" evidence="11">
    <location>
        <begin position="467"/>
        <end position="542"/>
    </location>
</feature>
<dbReference type="PROSITE" id="PS50885">
    <property type="entry name" value="HAMP"/>
    <property type="match status" value="1"/>
</dbReference>
<name>A0ABV3HWF5_9ACTN</name>
<comment type="caution">
    <text evidence="15">The sequence shown here is derived from an EMBL/GenBank/DDBJ whole genome shotgun (WGS) entry which is preliminary data.</text>
</comment>
<dbReference type="Pfam" id="PF00512">
    <property type="entry name" value="HisKA"/>
    <property type="match status" value="1"/>
</dbReference>
<comment type="subcellular location">
    <subcellularLocation>
        <location evidence="2">Cell membrane</location>
    </subcellularLocation>
</comment>
<evidence type="ECO:0000256" key="2">
    <source>
        <dbReference type="ARBA" id="ARBA00004236"/>
    </source>
</evidence>
<gene>
    <name evidence="15" type="ORF">AB0K36_19315</name>
</gene>
<dbReference type="InterPro" id="IPR003594">
    <property type="entry name" value="HATPase_dom"/>
</dbReference>
<keyword evidence="7 15" id="KW-0418">Kinase</keyword>
<dbReference type="InterPro" id="IPR003661">
    <property type="entry name" value="HisK_dim/P_dom"/>
</dbReference>
<evidence type="ECO:0000256" key="9">
    <source>
        <dbReference type="ARBA" id="ARBA00023012"/>
    </source>
</evidence>
<evidence type="ECO:0000256" key="7">
    <source>
        <dbReference type="ARBA" id="ARBA00022777"/>
    </source>
</evidence>
<evidence type="ECO:0000256" key="6">
    <source>
        <dbReference type="ARBA" id="ARBA00022692"/>
    </source>
</evidence>
<evidence type="ECO:0000256" key="8">
    <source>
        <dbReference type="ARBA" id="ARBA00022989"/>
    </source>
</evidence>
<keyword evidence="8 12" id="KW-1133">Transmembrane helix</keyword>
<dbReference type="InterPro" id="IPR036890">
    <property type="entry name" value="HATPase_C_sf"/>
</dbReference>
<dbReference type="SMART" id="SM00388">
    <property type="entry name" value="HisKA"/>
    <property type="match status" value="1"/>
</dbReference>
<dbReference type="PANTHER" id="PTHR45436">
    <property type="entry name" value="SENSOR HISTIDINE KINASE YKOH"/>
    <property type="match status" value="1"/>
</dbReference>
<evidence type="ECO:0000256" key="3">
    <source>
        <dbReference type="ARBA" id="ARBA00012438"/>
    </source>
</evidence>
<evidence type="ECO:0000256" key="1">
    <source>
        <dbReference type="ARBA" id="ARBA00000085"/>
    </source>
</evidence>
<dbReference type="Gene3D" id="6.10.340.10">
    <property type="match status" value="1"/>
</dbReference>